<accession>A0ABV1K4A5</accession>
<reference evidence="3 4" key="1">
    <citation type="submission" date="2024-03" db="EMBL/GenBank/DDBJ databases">
        <title>Draft genome sequence of Pseudonocardia nematodicida JCM 31783.</title>
        <authorList>
            <person name="Butdee W."/>
            <person name="Duangmal K."/>
        </authorList>
    </citation>
    <scope>NUCLEOTIDE SEQUENCE [LARGE SCALE GENOMIC DNA]</scope>
    <source>
        <strain evidence="3 4">JCM 31783</strain>
    </source>
</reference>
<dbReference type="InterPro" id="IPR038404">
    <property type="entry name" value="TRAP_DctP_sf"/>
</dbReference>
<dbReference type="PANTHER" id="PTHR33376">
    <property type="match status" value="1"/>
</dbReference>
<keyword evidence="1 2" id="KW-0732">Signal</keyword>
<proteinExistence type="predicted"/>
<dbReference type="NCBIfam" id="NF037995">
    <property type="entry name" value="TRAP_S1"/>
    <property type="match status" value="1"/>
</dbReference>
<protein>
    <submittedName>
        <fullName evidence="3">TRAP transporter substrate-binding protein DctP</fullName>
    </submittedName>
</protein>
<evidence type="ECO:0000256" key="1">
    <source>
        <dbReference type="ARBA" id="ARBA00022729"/>
    </source>
</evidence>
<dbReference type="InterPro" id="IPR018389">
    <property type="entry name" value="DctP_fam"/>
</dbReference>
<sequence length="343" mass="37193">MSTTRRTGRRASLAAAAVSSALLLAACGGGAGAEPGGDITLSFSSSQPETAPNVVCGTQLFKDKIEAAGLGITVDLFPGSQLGPDTERVTQIQAGDLDMDLQEAGISAEFPKLGVLGAAYVFDDVDHAFDWLDNDSAEVFAEFNEATDMTIVDAWYYGSRTFSSNDPIRSPEDLAGMAVRFPDTPQYLANAAAMGANPVAVAYEEIYVALQQGIAQAQENPVVGTKAGSYDEVQNYVSLNEHQVSLHYVTMSDATLERLDDAQRQAVIDTVKEVRAENRECVERETEEVLEDWRQNGPLQVIDRDEVDRQAFMDRSEAYFADYYTGEDLEFYNSVRATAGNAS</sequence>
<gene>
    <name evidence="3" type="primary">dctP</name>
    <name evidence="3" type="ORF">WIS52_02245</name>
</gene>
<dbReference type="EMBL" id="JBEDNQ010000001">
    <property type="protein sequence ID" value="MEQ3549279.1"/>
    <property type="molecule type" value="Genomic_DNA"/>
</dbReference>
<organism evidence="3 4">
    <name type="scientific">Pseudonocardia nematodicida</name>
    <dbReference type="NCBI Taxonomy" id="1206997"/>
    <lineage>
        <taxon>Bacteria</taxon>
        <taxon>Bacillati</taxon>
        <taxon>Actinomycetota</taxon>
        <taxon>Actinomycetes</taxon>
        <taxon>Pseudonocardiales</taxon>
        <taxon>Pseudonocardiaceae</taxon>
        <taxon>Pseudonocardia</taxon>
    </lineage>
</organism>
<dbReference type="RefSeq" id="WP_349296364.1">
    <property type="nucleotide sequence ID" value="NZ_JBEDNQ010000001.1"/>
</dbReference>
<dbReference type="Proteomes" id="UP001494902">
    <property type="component" value="Unassembled WGS sequence"/>
</dbReference>
<feature type="chain" id="PRO_5045964070" evidence="2">
    <location>
        <begin position="34"/>
        <end position="343"/>
    </location>
</feature>
<comment type="caution">
    <text evidence="3">The sequence shown here is derived from an EMBL/GenBank/DDBJ whole genome shotgun (WGS) entry which is preliminary data.</text>
</comment>
<dbReference type="Pfam" id="PF03480">
    <property type="entry name" value="DctP"/>
    <property type="match status" value="1"/>
</dbReference>
<dbReference type="PANTHER" id="PTHR33376:SF4">
    <property type="entry name" value="SIALIC ACID-BINDING PERIPLASMIC PROTEIN SIAP"/>
    <property type="match status" value="1"/>
</dbReference>
<feature type="signal peptide" evidence="2">
    <location>
        <begin position="1"/>
        <end position="33"/>
    </location>
</feature>
<evidence type="ECO:0000256" key="2">
    <source>
        <dbReference type="SAM" id="SignalP"/>
    </source>
</evidence>
<evidence type="ECO:0000313" key="3">
    <source>
        <dbReference type="EMBL" id="MEQ3549279.1"/>
    </source>
</evidence>
<name>A0ABV1K4A5_9PSEU</name>
<keyword evidence="4" id="KW-1185">Reference proteome</keyword>
<evidence type="ECO:0000313" key="4">
    <source>
        <dbReference type="Proteomes" id="UP001494902"/>
    </source>
</evidence>
<dbReference type="PROSITE" id="PS51257">
    <property type="entry name" value="PROKAR_LIPOPROTEIN"/>
    <property type="match status" value="1"/>
</dbReference>
<dbReference type="Gene3D" id="3.40.190.170">
    <property type="entry name" value="Bacterial extracellular solute-binding protein, family 7"/>
    <property type="match status" value="1"/>
</dbReference>